<dbReference type="Proteomes" id="UP001215598">
    <property type="component" value="Unassembled WGS sequence"/>
</dbReference>
<feature type="compositionally biased region" description="Low complexity" evidence="1">
    <location>
        <begin position="52"/>
        <end position="65"/>
    </location>
</feature>
<evidence type="ECO:0000313" key="2">
    <source>
        <dbReference type="EMBL" id="KAJ7705868.1"/>
    </source>
</evidence>
<protein>
    <submittedName>
        <fullName evidence="2">Uncharacterized protein</fullName>
    </submittedName>
</protein>
<dbReference type="AlphaFoldDB" id="A0AAD7GV16"/>
<name>A0AAD7GV16_9AGAR</name>
<accession>A0AAD7GV16</accession>
<reference evidence="2" key="1">
    <citation type="submission" date="2023-03" db="EMBL/GenBank/DDBJ databases">
        <title>Massive genome expansion in bonnet fungi (Mycena s.s.) driven by repeated elements and novel gene families across ecological guilds.</title>
        <authorList>
            <consortium name="Lawrence Berkeley National Laboratory"/>
            <person name="Harder C.B."/>
            <person name="Miyauchi S."/>
            <person name="Viragh M."/>
            <person name="Kuo A."/>
            <person name="Thoen E."/>
            <person name="Andreopoulos B."/>
            <person name="Lu D."/>
            <person name="Skrede I."/>
            <person name="Drula E."/>
            <person name="Henrissat B."/>
            <person name="Morin E."/>
            <person name="Kohler A."/>
            <person name="Barry K."/>
            <person name="LaButti K."/>
            <person name="Morin E."/>
            <person name="Salamov A."/>
            <person name="Lipzen A."/>
            <person name="Mereny Z."/>
            <person name="Hegedus B."/>
            <person name="Baldrian P."/>
            <person name="Stursova M."/>
            <person name="Weitz H."/>
            <person name="Taylor A."/>
            <person name="Grigoriev I.V."/>
            <person name="Nagy L.G."/>
            <person name="Martin F."/>
            <person name="Kauserud H."/>
        </authorList>
    </citation>
    <scope>NUCLEOTIDE SEQUENCE</scope>
    <source>
        <strain evidence="2">CBHHK182m</strain>
    </source>
</reference>
<gene>
    <name evidence="2" type="ORF">B0H16DRAFT_1901668</name>
</gene>
<proteinExistence type="predicted"/>
<sequence length="208" mass="21454">MPPRTKSPLGQSTGAEDTHARRGVSPRRSARFALAPVPSTPIASTSRAVLRPSPSSSTPSPSASARILRQRPSAPTPTPTPTRKTLDAAPTVAVTKKRKSPDLAEAGMRKRSRVRCPAEPHTTPTTRKGKGKAASPPTAPSSTSTSSSPSALSSALSSSSSPATSSTSASKLGSSSSSNAAQNPHTKIIDMAMTSVPRLMTRRTARPL</sequence>
<feature type="non-terminal residue" evidence="2">
    <location>
        <position position="208"/>
    </location>
</feature>
<organism evidence="2 3">
    <name type="scientific">Mycena metata</name>
    <dbReference type="NCBI Taxonomy" id="1033252"/>
    <lineage>
        <taxon>Eukaryota</taxon>
        <taxon>Fungi</taxon>
        <taxon>Dikarya</taxon>
        <taxon>Basidiomycota</taxon>
        <taxon>Agaricomycotina</taxon>
        <taxon>Agaricomycetes</taxon>
        <taxon>Agaricomycetidae</taxon>
        <taxon>Agaricales</taxon>
        <taxon>Marasmiineae</taxon>
        <taxon>Mycenaceae</taxon>
        <taxon>Mycena</taxon>
    </lineage>
</organism>
<evidence type="ECO:0000256" key="1">
    <source>
        <dbReference type="SAM" id="MobiDB-lite"/>
    </source>
</evidence>
<comment type="caution">
    <text evidence="2">The sequence shown here is derived from an EMBL/GenBank/DDBJ whole genome shotgun (WGS) entry which is preliminary data.</text>
</comment>
<keyword evidence="3" id="KW-1185">Reference proteome</keyword>
<feature type="region of interest" description="Disordered" evidence="1">
    <location>
        <begin position="1"/>
        <end position="208"/>
    </location>
</feature>
<evidence type="ECO:0000313" key="3">
    <source>
        <dbReference type="Proteomes" id="UP001215598"/>
    </source>
</evidence>
<feature type="compositionally biased region" description="Basic residues" evidence="1">
    <location>
        <begin position="21"/>
        <end position="30"/>
    </location>
</feature>
<feature type="compositionally biased region" description="Low complexity" evidence="1">
    <location>
        <begin position="133"/>
        <end position="181"/>
    </location>
</feature>
<dbReference type="EMBL" id="JARKIB010000463">
    <property type="protein sequence ID" value="KAJ7705868.1"/>
    <property type="molecule type" value="Genomic_DNA"/>
</dbReference>